<dbReference type="Gene3D" id="3.40.50.1980">
    <property type="entry name" value="Nitrogenase molybdenum iron protein domain"/>
    <property type="match status" value="2"/>
</dbReference>
<reference evidence="2 3" key="1">
    <citation type="submission" date="2019-02" db="EMBL/GenBank/DDBJ databases">
        <title>Deep-cultivation of Planctomycetes and their phenomic and genomic characterization uncovers novel biology.</title>
        <authorList>
            <person name="Wiegand S."/>
            <person name="Jogler M."/>
            <person name="Boedeker C."/>
            <person name="Pinto D."/>
            <person name="Vollmers J."/>
            <person name="Rivas-Marin E."/>
            <person name="Kohn T."/>
            <person name="Peeters S.H."/>
            <person name="Heuer A."/>
            <person name="Rast P."/>
            <person name="Oberbeckmann S."/>
            <person name="Bunk B."/>
            <person name="Jeske O."/>
            <person name="Meyerdierks A."/>
            <person name="Storesund J.E."/>
            <person name="Kallscheuer N."/>
            <person name="Luecker S."/>
            <person name="Lage O.M."/>
            <person name="Pohl T."/>
            <person name="Merkel B.J."/>
            <person name="Hornburger P."/>
            <person name="Mueller R.-W."/>
            <person name="Bruemmer F."/>
            <person name="Labrenz M."/>
            <person name="Spormann A.M."/>
            <person name="Op den Camp H."/>
            <person name="Overmann J."/>
            <person name="Amann R."/>
            <person name="Jetten M.S.M."/>
            <person name="Mascher T."/>
            <person name="Medema M.H."/>
            <person name="Devos D.P."/>
            <person name="Kaster A.-K."/>
            <person name="Ovreas L."/>
            <person name="Rohde M."/>
            <person name="Galperin M.Y."/>
            <person name="Jogler C."/>
        </authorList>
    </citation>
    <scope>NUCLEOTIDE SEQUENCE [LARGE SCALE GENOMIC DNA]</scope>
    <source>
        <strain evidence="2 3">Poly30</strain>
    </source>
</reference>
<dbReference type="Proteomes" id="UP000320390">
    <property type="component" value="Chromosome"/>
</dbReference>
<dbReference type="PANTHER" id="PTHR30535">
    <property type="entry name" value="VITAMIN B12-BINDING PROTEIN"/>
    <property type="match status" value="1"/>
</dbReference>
<accession>A0A518EZ29</accession>
<dbReference type="PROSITE" id="PS50983">
    <property type="entry name" value="FE_B12_PBP"/>
    <property type="match status" value="1"/>
</dbReference>
<protein>
    <submittedName>
        <fullName evidence="2">Corrinoid ABC transporter substrate-binding protein</fullName>
    </submittedName>
</protein>
<dbReference type="EMBL" id="CP036434">
    <property type="protein sequence ID" value="QDV09341.1"/>
    <property type="molecule type" value="Genomic_DNA"/>
</dbReference>
<gene>
    <name evidence="2" type="ORF">Poly30_48990</name>
</gene>
<proteinExistence type="predicted"/>
<evidence type="ECO:0000313" key="3">
    <source>
        <dbReference type="Proteomes" id="UP000320390"/>
    </source>
</evidence>
<evidence type="ECO:0000313" key="2">
    <source>
        <dbReference type="EMBL" id="QDV09341.1"/>
    </source>
</evidence>
<dbReference type="SUPFAM" id="SSF53807">
    <property type="entry name" value="Helical backbone' metal receptor"/>
    <property type="match status" value="1"/>
</dbReference>
<dbReference type="AlphaFoldDB" id="A0A518EZ29"/>
<evidence type="ECO:0000259" key="1">
    <source>
        <dbReference type="PROSITE" id="PS50983"/>
    </source>
</evidence>
<organism evidence="2 3">
    <name type="scientific">Saltatorellus ferox</name>
    <dbReference type="NCBI Taxonomy" id="2528018"/>
    <lineage>
        <taxon>Bacteria</taxon>
        <taxon>Pseudomonadati</taxon>
        <taxon>Planctomycetota</taxon>
        <taxon>Planctomycetia</taxon>
        <taxon>Planctomycetia incertae sedis</taxon>
        <taxon>Saltatorellus</taxon>
    </lineage>
</organism>
<dbReference type="Pfam" id="PF01497">
    <property type="entry name" value="Peripla_BP_2"/>
    <property type="match status" value="1"/>
</dbReference>
<dbReference type="InterPro" id="IPR050902">
    <property type="entry name" value="ABC_Transporter_SBP"/>
</dbReference>
<dbReference type="InterPro" id="IPR002491">
    <property type="entry name" value="ABC_transptr_periplasmic_BD"/>
</dbReference>
<dbReference type="PANTHER" id="PTHR30535:SF34">
    <property type="entry name" value="MOLYBDATE-BINDING PROTEIN MOLA"/>
    <property type="match status" value="1"/>
</dbReference>
<feature type="domain" description="Fe/B12 periplasmic-binding" evidence="1">
    <location>
        <begin position="51"/>
        <end position="310"/>
    </location>
</feature>
<name>A0A518EZ29_9BACT</name>
<sequence>MITMGIRTVSAFALLAALIGVIVLRSDGAKTRDASAASSVAAEAADGVPRRILPGSVTAMDWLAALGVEPERCVAVPVQAERWSTIRLDPEAWAARPRYERLTSEVALGFQPDLVLVSSTSSEAAVKRIRMSDATVIEVPEPTTWDGLLAAGEAMADAVGAGEAGERLIASLEARRVALGSRGARRLRVLPYANYGGGGSTSGKGTTLDLALELAGFVNVAVESGIQGYGNLTFEQILALEFDAVLALGDEDMGTSESAESLVNAGALASVAPIQARRFIVLPEALHASGSVSIVDAAEEIARQGDALSE</sequence>
<keyword evidence="3" id="KW-1185">Reference proteome</keyword>